<dbReference type="GO" id="GO:0016787">
    <property type="term" value="F:hydrolase activity"/>
    <property type="evidence" value="ECO:0007669"/>
    <property type="project" value="InterPro"/>
</dbReference>
<dbReference type="Pfam" id="PF13202">
    <property type="entry name" value="EF-hand_5"/>
    <property type="match status" value="2"/>
</dbReference>
<dbReference type="InterPro" id="IPR011992">
    <property type="entry name" value="EF-hand-dom_pair"/>
</dbReference>
<feature type="domain" description="EF-hand" evidence="1">
    <location>
        <begin position="48"/>
        <end position="83"/>
    </location>
</feature>
<accession>A0A1W1DD97</accession>
<dbReference type="SUPFAM" id="SSF47473">
    <property type="entry name" value="EF-hand"/>
    <property type="match status" value="1"/>
</dbReference>
<gene>
    <name evidence="2" type="ORF">MNB_SUP05-11-433</name>
</gene>
<dbReference type="InterPro" id="IPR018247">
    <property type="entry name" value="EF_Hand_1_Ca_BS"/>
</dbReference>
<dbReference type="PROSITE" id="PS50222">
    <property type="entry name" value="EF_HAND_2"/>
    <property type="match status" value="1"/>
</dbReference>
<organism evidence="2">
    <name type="scientific">hydrothermal vent metagenome</name>
    <dbReference type="NCBI Taxonomy" id="652676"/>
    <lineage>
        <taxon>unclassified sequences</taxon>
        <taxon>metagenomes</taxon>
        <taxon>ecological metagenomes</taxon>
    </lineage>
</organism>
<dbReference type="SUPFAM" id="SSF51556">
    <property type="entry name" value="Metallo-dependent hydrolases"/>
    <property type="match status" value="1"/>
</dbReference>
<proteinExistence type="predicted"/>
<reference evidence="2" key="1">
    <citation type="submission" date="2016-10" db="EMBL/GenBank/DDBJ databases">
        <authorList>
            <person name="de Groot N.N."/>
        </authorList>
    </citation>
    <scope>NUCLEOTIDE SEQUENCE</scope>
</reference>
<dbReference type="GO" id="GO:0005509">
    <property type="term" value="F:calcium ion binding"/>
    <property type="evidence" value="ECO:0007669"/>
    <property type="project" value="InterPro"/>
</dbReference>
<evidence type="ECO:0000259" key="1">
    <source>
        <dbReference type="PROSITE" id="PS50222"/>
    </source>
</evidence>
<protein>
    <recommendedName>
        <fullName evidence="1">EF-hand domain-containing protein</fullName>
    </recommendedName>
</protein>
<dbReference type="Gene3D" id="3.20.20.140">
    <property type="entry name" value="Metal-dependent hydrolases"/>
    <property type="match status" value="1"/>
</dbReference>
<dbReference type="InterPro" id="IPR032466">
    <property type="entry name" value="Metal_Hydrolase"/>
</dbReference>
<dbReference type="EMBL" id="FPHS01000124">
    <property type="protein sequence ID" value="SFV79119.1"/>
    <property type="molecule type" value="Genomic_DNA"/>
</dbReference>
<dbReference type="Pfam" id="PF04909">
    <property type="entry name" value="Amidohydro_2"/>
    <property type="match status" value="1"/>
</dbReference>
<dbReference type="InterPro" id="IPR006680">
    <property type="entry name" value="Amidohydro-rel"/>
</dbReference>
<dbReference type="AlphaFoldDB" id="A0A1W1DD97"/>
<dbReference type="PROSITE" id="PS00018">
    <property type="entry name" value="EF_HAND_1"/>
    <property type="match status" value="1"/>
</dbReference>
<name>A0A1W1DD97_9ZZZZ</name>
<sequence>MYKKSMINLLVSLAVGLGIVFSSAVWAKNPVAAVKNQDTNGDNKVSLSEWSKSPFIFKKIDFNGDGFITAEEFAKKWGIPMPSGGGGVSSGGSVADAGSLDESNTIIADVHMHPHPDNHPIDQLTWMNRNGVKWAGQGEIKGGRVIREKYRQAMGNRFIPFGGQSALNKIYFKHGVNGLEDANNWMFKSLMNELEEDFASGKLKGIGEVMGNNSKTNPNPRVRRKTRIDAPTYLAMLDLVARYGGAMTMHVQMDEDSIEQLEVLADYNTGGNIIWAHCGNNSYAKDVRGVLQRHKNIYCDLSARHAPKLKSKVIRKRPHSEIFTPDSLDDSWKELIEEMPGRFMVGTDTKTEEHYDSGIENIRNGLLSNLSKETAEKVAYKNAQRLLDLH</sequence>
<dbReference type="InterPro" id="IPR002048">
    <property type="entry name" value="EF_hand_dom"/>
</dbReference>
<evidence type="ECO:0000313" key="2">
    <source>
        <dbReference type="EMBL" id="SFV79119.1"/>
    </source>
</evidence>
<dbReference type="Gene3D" id="1.10.238.10">
    <property type="entry name" value="EF-hand"/>
    <property type="match status" value="1"/>
</dbReference>